<dbReference type="Proteomes" id="UP000826725">
    <property type="component" value="Chromosome"/>
</dbReference>
<dbReference type="EMBL" id="AP024086">
    <property type="protein sequence ID" value="BCL62638.1"/>
    <property type="molecule type" value="Genomic_DNA"/>
</dbReference>
<dbReference type="KEGG" id="dbk:DGMP_33310"/>
<evidence type="ECO:0000313" key="4">
    <source>
        <dbReference type="Proteomes" id="UP000826725"/>
    </source>
</evidence>
<dbReference type="InterPro" id="IPR053138">
    <property type="entry name" value="N-alpha-Ac-DABA_deacetylase"/>
</dbReference>
<proteinExistence type="predicted"/>
<dbReference type="InterPro" id="IPR031489">
    <property type="entry name" value="Peptidase_M99"/>
</dbReference>
<dbReference type="PANTHER" id="PTHR37326:SF1">
    <property type="entry name" value="BLL3975 PROTEIN"/>
    <property type="match status" value="1"/>
</dbReference>
<dbReference type="CDD" id="cd06243">
    <property type="entry name" value="M14_CP_Csd4-like"/>
    <property type="match status" value="1"/>
</dbReference>
<reference evidence="3" key="1">
    <citation type="submission" date="2020-09" db="EMBL/GenBank/DDBJ databases">
        <title>Desulfogranum mesoprofundum gen. nov., sp. nov., a novel mesophilic, sulfate-reducing chemolithoautotroph isolated from a deep-sea hydrothermal vent chimney in the Suiyo Seamount.</title>
        <authorList>
            <person name="Hashimoto Y."/>
            <person name="Nakagawa S."/>
        </authorList>
    </citation>
    <scope>NUCLEOTIDE SEQUENCE</scope>
    <source>
        <strain evidence="3">KT2</strain>
    </source>
</reference>
<feature type="region of interest" description="Disordered" evidence="1">
    <location>
        <begin position="385"/>
        <end position="405"/>
    </location>
</feature>
<dbReference type="Pfam" id="PF17033">
    <property type="entry name" value="Peptidase_M99"/>
    <property type="match status" value="1"/>
</dbReference>
<protein>
    <recommendedName>
        <fullName evidence="2">D,L-carboxypeptidase peptidase domain-containing protein</fullName>
    </recommendedName>
</protein>
<organism evidence="3 4">
    <name type="scientific">Desulfomarina profundi</name>
    <dbReference type="NCBI Taxonomy" id="2772557"/>
    <lineage>
        <taxon>Bacteria</taxon>
        <taxon>Pseudomonadati</taxon>
        <taxon>Thermodesulfobacteriota</taxon>
        <taxon>Desulfobulbia</taxon>
        <taxon>Desulfobulbales</taxon>
        <taxon>Desulfobulbaceae</taxon>
        <taxon>Desulfomarina</taxon>
    </lineage>
</organism>
<dbReference type="PANTHER" id="PTHR37326">
    <property type="entry name" value="BLL3975 PROTEIN"/>
    <property type="match status" value="1"/>
</dbReference>
<keyword evidence="4" id="KW-1185">Reference proteome</keyword>
<accession>A0A8D5FJP8</accession>
<feature type="domain" description="D,L-carboxypeptidase peptidase" evidence="2">
    <location>
        <begin position="58"/>
        <end position="279"/>
    </location>
</feature>
<evidence type="ECO:0000259" key="2">
    <source>
        <dbReference type="Pfam" id="PF17033"/>
    </source>
</evidence>
<sequence length="518" mass="58682">MAPFVPYRFSVVYPFVFIVLFSLFSSATGSPLQRQHNVYFANTEHELHVFKVFGKKPGKTIMLIGGIQGDEPGGYLTADLYADINLKQGNLIVVPRANFYSILLNQRDGLTGDMNRKFGQKTAAEKNMEQEIVSILKKLIGQADCLINLHEGSGYYSPVWKNEMENPQRFGQSIIFDAATYFGEKKQKLIKLEEIARRVLKKVNPQIENKRYHFRANNHNTVSEETIHREQRLSATYYALTQANIPAFGVETSKFIKNNEEKVALHKLVVNTFMEEFGIFPETPGVHVGKTELNYVLVKINDGHPYAVKNESSLQVEQGAEVIITDIIANIDRGLAADFVGMGSYNDTNIPFRIAMPTKVVIRKDAETCGWIQLTVKTDRWNINTLTPSERTGNSQNREPPTSELRAEEVIVNVNGTLHLVKEGEVLHIPRDKPVIIKGVRSNISRLDNMIFANLKGFAPPKSINDGNDINFPIFPDQDLWVRYSENRKGIRYPIKATYKNKVIGTFWLHLDRPTAVP</sequence>
<name>A0A8D5FJP8_9BACT</name>
<gene>
    <name evidence="3" type="ORF">DGMP_33310</name>
</gene>
<evidence type="ECO:0000256" key="1">
    <source>
        <dbReference type="SAM" id="MobiDB-lite"/>
    </source>
</evidence>
<evidence type="ECO:0000313" key="3">
    <source>
        <dbReference type="EMBL" id="BCL62638.1"/>
    </source>
</evidence>
<feature type="compositionally biased region" description="Polar residues" evidence="1">
    <location>
        <begin position="385"/>
        <end position="400"/>
    </location>
</feature>
<dbReference type="AlphaFoldDB" id="A0A8D5FJP8"/>